<dbReference type="Pfam" id="PF00455">
    <property type="entry name" value="DeoRC"/>
    <property type="match status" value="1"/>
</dbReference>
<evidence type="ECO:0000259" key="4">
    <source>
        <dbReference type="PROSITE" id="PS51000"/>
    </source>
</evidence>
<proteinExistence type="predicted"/>
<dbReference type="Gene3D" id="3.40.50.1360">
    <property type="match status" value="1"/>
</dbReference>
<dbReference type="OrthoDB" id="9798651at2"/>
<dbReference type="AlphaFoldDB" id="A0A0D0EEF8"/>
<feature type="domain" description="HTH deoR-type" evidence="4">
    <location>
        <begin position="12"/>
        <end position="67"/>
    </location>
</feature>
<dbReference type="GO" id="GO:0003677">
    <property type="term" value="F:DNA binding"/>
    <property type="evidence" value="ECO:0007669"/>
    <property type="project" value="UniProtKB-KW"/>
</dbReference>
<evidence type="ECO:0000256" key="1">
    <source>
        <dbReference type="ARBA" id="ARBA00023015"/>
    </source>
</evidence>
<keyword evidence="1" id="KW-0805">Transcription regulation</keyword>
<dbReference type="EMBL" id="MUGX01000013">
    <property type="protein sequence ID" value="OXA87125.1"/>
    <property type="molecule type" value="Genomic_DNA"/>
</dbReference>
<dbReference type="Proteomes" id="UP000198302">
    <property type="component" value="Unassembled WGS sequence"/>
</dbReference>
<accession>A0A0D0EEF8</accession>
<dbReference type="RefSeq" id="WP_041518546.1">
    <property type="nucleotide sequence ID" value="NZ_JPRK01000011.1"/>
</dbReference>
<dbReference type="SUPFAM" id="SSF46785">
    <property type="entry name" value="Winged helix' DNA-binding domain"/>
    <property type="match status" value="1"/>
</dbReference>
<dbReference type="InterPro" id="IPR050313">
    <property type="entry name" value="Carb_Metab_HTH_regulators"/>
</dbReference>
<dbReference type="InterPro" id="IPR001034">
    <property type="entry name" value="DeoR_HTH"/>
</dbReference>
<evidence type="ECO:0000313" key="5">
    <source>
        <dbReference type="EMBL" id="KIO52279.1"/>
    </source>
</evidence>
<dbReference type="Pfam" id="PF08220">
    <property type="entry name" value="HTH_DeoR"/>
    <property type="match status" value="1"/>
</dbReference>
<evidence type="ECO:0000313" key="6">
    <source>
        <dbReference type="EMBL" id="OXA87125.1"/>
    </source>
</evidence>
<reference evidence="6 8" key="2">
    <citation type="submission" date="2016-11" db="EMBL/GenBank/DDBJ databases">
        <title>Whole genomes of Flavobacteriaceae.</title>
        <authorList>
            <person name="Stine C."/>
            <person name="Li C."/>
            <person name="Tadesse D."/>
        </authorList>
    </citation>
    <scope>NUCLEOTIDE SEQUENCE [LARGE SCALE GENOMIC DNA]</scope>
    <source>
        <strain evidence="6 8">ATCC 51468</strain>
    </source>
</reference>
<dbReference type="Gene3D" id="1.10.10.10">
    <property type="entry name" value="Winged helix-like DNA-binding domain superfamily/Winged helix DNA-binding domain"/>
    <property type="match status" value="1"/>
</dbReference>
<dbReference type="PROSITE" id="PS51000">
    <property type="entry name" value="HTH_DEOR_2"/>
    <property type="match status" value="1"/>
</dbReference>
<sequence>MSNDNEVVNYTKEERKNLILKEINLHTRVSFETLSAKLFVSEDTVRRDINELESESLLIKVKGGAMTKAYHHSSANNQTYAGEAKQTIAQKTLGLLRDGMVLLIGGGTTIREFIRLIPDTLNLTIFTVTVLSAVELLDKPNVKIIMIGGSISSYSQMCVSGDVYNQLANIKVDLLILGTNALDIEGGFSDSDWETVQVKKAMIQASEKTAILTISEKLDTVLKMKIANLSEVNYVVTEVDPNDEKLQSYKKAVPSLVFI</sequence>
<protein>
    <submittedName>
        <fullName evidence="5">DeoR faimly transcriptional regulator</fullName>
    </submittedName>
    <submittedName>
        <fullName evidence="6">DeoR family transcriptional regulator</fullName>
    </submittedName>
</protein>
<dbReference type="SUPFAM" id="SSF100950">
    <property type="entry name" value="NagB/RpiA/CoA transferase-like"/>
    <property type="match status" value="1"/>
</dbReference>
<dbReference type="PANTHER" id="PTHR30363:SF56">
    <property type="entry name" value="TRANSCRIPTIONAL REGULATOR, DEOR FAMILY"/>
    <property type="match status" value="1"/>
</dbReference>
<dbReference type="InterPro" id="IPR014036">
    <property type="entry name" value="DeoR-like_C"/>
</dbReference>
<dbReference type="InterPro" id="IPR036388">
    <property type="entry name" value="WH-like_DNA-bd_sf"/>
</dbReference>
<dbReference type="GO" id="GO:0003700">
    <property type="term" value="F:DNA-binding transcription factor activity"/>
    <property type="evidence" value="ECO:0007669"/>
    <property type="project" value="InterPro"/>
</dbReference>
<keyword evidence="2" id="KW-0238">DNA-binding</keyword>
<evidence type="ECO:0000313" key="8">
    <source>
        <dbReference type="Proteomes" id="UP000198302"/>
    </source>
</evidence>
<dbReference type="InterPro" id="IPR037171">
    <property type="entry name" value="NagB/RpiA_transferase-like"/>
</dbReference>
<dbReference type="STRING" id="37752.IW18_14255"/>
<dbReference type="Proteomes" id="UP000032061">
    <property type="component" value="Unassembled WGS sequence"/>
</dbReference>
<dbReference type="InterPro" id="IPR036390">
    <property type="entry name" value="WH_DNA-bd_sf"/>
</dbReference>
<dbReference type="SMART" id="SM00420">
    <property type="entry name" value="HTH_DEOR"/>
    <property type="match status" value="1"/>
</dbReference>
<dbReference type="InterPro" id="IPR018356">
    <property type="entry name" value="Tscrpt_reg_HTH_DeoR_CS"/>
</dbReference>
<dbReference type="PROSITE" id="PS00894">
    <property type="entry name" value="HTH_DEOR_1"/>
    <property type="match status" value="1"/>
</dbReference>
<organism evidence="5 7">
    <name type="scientific">Flavobacterium hibernum</name>
    <dbReference type="NCBI Taxonomy" id="37752"/>
    <lineage>
        <taxon>Bacteria</taxon>
        <taxon>Pseudomonadati</taxon>
        <taxon>Bacteroidota</taxon>
        <taxon>Flavobacteriia</taxon>
        <taxon>Flavobacteriales</taxon>
        <taxon>Flavobacteriaceae</taxon>
        <taxon>Flavobacterium</taxon>
    </lineage>
</organism>
<dbReference type="PANTHER" id="PTHR30363">
    <property type="entry name" value="HTH-TYPE TRANSCRIPTIONAL REGULATOR SRLR-RELATED"/>
    <property type="match status" value="1"/>
</dbReference>
<dbReference type="SMART" id="SM01134">
    <property type="entry name" value="DeoRC"/>
    <property type="match status" value="1"/>
</dbReference>
<evidence type="ECO:0000256" key="3">
    <source>
        <dbReference type="ARBA" id="ARBA00023163"/>
    </source>
</evidence>
<keyword evidence="8" id="KW-1185">Reference proteome</keyword>
<gene>
    <name evidence="6" type="ORF">B0A73_12505</name>
    <name evidence="5" type="ORF">IW18_14255</name>
</gene>
<reference evidence="5 7" key="1">
    <citation type="submission" date="2015-01" db="EMBL/GenBank/DDBJ databases">
        <title>Genome of Flavobacterium hibernum DSM 12611.</title>
        <authorList>
            <person name="Stropko S.J."/>
            <person name="Pipes S.E."/>
            <person name="Newman J.D."/>
        </authorList>
    </citation>
    <scope>NUCLEOTIDE SEQUENCE [LARGE SCALE GENOMIC DNA]</scope>
    <source>
        <strain evidence="5 7">DSM 12611</strain>
    </source>
</reference>
<name>A0A0D0EEF8_9FLAO</name>
<keyword evidence="3" id="KW-0804">Transcription</keyword>
<evidence type="ECO:0000313" key="7">
    <source>
        <dbReference type="Proteomes" id="UP000032061"/>
    </source>
</evidence>
<dbReference type="EMBL" id="JPRK01000011">
    <property type="protein sequence ID" value="KIO52279.1"/>
    <property type="molecule type" value="Genomic_DNA"/>
</dbReference>
<evidence type="ECO:0000256" key="2">
    <source>
        <dbReference type="ARBA" id="ARBA00023125"/>
    </source>
</evidence>
<dbReference type="PRINTS" id="PR00037">
    <property type="entry name" value="HTHLACR"/>
</dbReference>
<comment type="caution">
    <text evidence="5">The sequence shown here is derived from an EMBL/GenBank/DDBJ whole genome shotgun (WGS) entry which is preliminary data.</text>
</comment>